<evidence type="ECO:0000313" key="2">
    <source>
        <dbReference type="EMBL" id="SES09772.1"/>
    </source>
</evidence>
<accession>A0A1H9UK85</accession>
<name>A0A1H9UK85_9BACI</name>
<organism evidence="2 3">
    <name type="scientific">Gracilibacillus ureilyticus</name>
    <dbReference type="NCBI Taxonomy" id="531814"/>
    <lineage>
        <taxon>Bacteria</taxon>
        <taxon>Bacillati</taxon>
        <taxon>Bacillota</taxon>
        <taxon>Bacilli</taxon>
        <taxon>Bacillales</taxon>
        <taxon>Bacillaceae</taxon>
        <taxon>Gracilibacillus</taxon>
    </lineage>
</organism>
<keyword evidence="1" id="KW-1133">Transmembrane helix</keyword>
<dbReference type="Proteomes" id="UP000199687">
    <property type="component" value="Unassembled WGS sequence"/>
</dbReference>
<protein>
    <submittedName>
        <fullName evidence="2">Uncharacterized protein</fullName>
    </submittedName>
</protein>
<dbReference type="STRING" id="531814.SAMN04487944_1185"/>
<proteinExistence type="predicted"/>
<keyword evidence="3" id="KW-1185">Reference proteome</keyword>
<evidence type="ECO:0000256" key="1">
    <source>
        <dbReference type="SAM" id="Phobius"/>
    </source>
</evidence>
<dbReference type="AlphaFoldDB" id="A0A1H9UK85"/>
<dbReference type="EMBL" id="FOGL01000018">
    <property type="protein sequence ID" value="SES09772.1"/>
    <property type="molecule type" value="Genomic_DNA"/>
</dbReference>
<keyword evidence="1" id="KW-0812">Transmembrane</keyword>
<feature type="transmembrane region" description="Helical" evidence="1">
    <location>
        <begin position="47"/>
        <end position="66"/>
    </location>
</feature>
<dbReference type="RefSeq" id="WP_089742843.1">
    <property type="nucleotide sequence ID" value="NZ_FOGL01000018.1"/>
</dbReference>
<sequence>MGRIFTIFKSYYLTRLIKVYILGFITMLIVFVVFMSLDGWRYALMDFFPVYLFVALPFLPISMVYINHFFRDRREDNMDNVEWQVYQLRKENFRRNEGGILNFITIIGGLIRYIIGLLISPIVVIAILIRSRG</sequence>
<feature type="transmembrane region" description="Helical" evidence="1">
    <location>
        <begin position="12"/>
        <end position="35"/>
    </location>
</feature>
<gene>
    <name evidence="2" type="ORF">SAMN04487944_1185</name>
</gene>
<keyword evidence="1" id="KW-0472">Membrane</keyword>
<evidence type="ECO:0000313" key="3">
    <source>
        <dbReference type="Proteomes" id="UP000199687"/>
    </source>
</evidence>
<reference evidence="2 3" key="1">
    <citation type="submission" date="2016-10" db="EMBL/GenBank/DDBJ databases">
        <authorList>
            <person name="de Groot N.N."/>
        </authorList>
    </citation>
    <scope>NUCLEOTIDE SEQUENCE [LARGE SCALE GENOMIC DNA]</scope>
    <source>
        <strain evidence="2 3">CGMCC 1.7727</strain>
    </source>
</reference>
<feature type="transmembrane region" description="Helical" evidence="1">
    <location>
        <begin position="99"/>
        <end position="129"/>
    </location>
</feature>